<gene>
    <name evidence="1" type="ORF">O0236_008980</name>
</gene>
<proteinExistence type="predicted"/>
<organism evidence="1 2">
    <name type="scientific">Lentilactobacillus terminaliae</name>
    <dbReference type="NCBI Taxonomy" id="3003483"/>
    <lineage>
        <taxon>Bacteria</taxon>
        <taxon>Bacillati</taxon>
        <taxon>Bacillota</taxon>
        <taxon>Bacilli</taxon>
        <taxon>Lactobacillales</taxon>
        <taxon>Lactobacillaceae</taxon>
        <taxon>Lentilactobacillus</taxon>
    </lineage>
</organism>
<keyword evidence="1" id="KW-0645">Protease</keyword>
<dbReference type="Proteomes" id="UP001149860">
    <property type="component" value="Chromosome"/>
</dbReference>
<evidence type="ECO:0000313" key="2">
    <source>
        <dbReference type="Proteomes" id="UP001149860"/>
    </source>
</evidence>
<protein>
    <submittedName>
        <fullName evidence="1">D-alanyl-D-alanine carboxypeptidase family protein</fullName>
        <ecNumber evidence="1">3.4.-.-</ecNumber>
    </submittedName>
</protein>
<keyword evidence="2" id="KW-1185">Reference proteome</keyword>
<name>A0ACD5DED0_9LACO</name>
<dbReference type="EMBL" id="CP168151">
    <property type="protein sequence ID" value="XFD39516.1"/>
    <property type="molecule type" value="Genomic_DNA"/>
</dbReference>
<accession>A0ACD5DED0</accession>
<keyword evidence="1" id="KW-0121">Carboxypeptidase</keyword>
<dbReference type="EC" id="3.4.-.-" evidence="1"/>
<keyword evidence="1" id="KW-0378">Hydrolase</keyword>
<reference evidence="1" key="1">
    <citation type="submission" date="2024-08" db="EMBL/GenBank/DDBJ databases">
        <title>Lentilactobacillus sp. nov., isolated from tree bark.</title>
        <authorList>
            <person name="Phuengjayaem S."/>
            <person name="Tanasupawat S."/>
        </authorList>
    </citation>
    <scope>NUCLEOTIDE SEQUENCE</scope>
    <source>
        <strain evidence="1">SPB1-3</strain>
    </source>
</reference>
<sequence length="422" mass="45338">MNKKLTLKSMVTVIATIFFIGLIPGMVQANGQAIDPKSPIQAKAALAVDADTGQILYAKNDKQPLAIASISKLMTVYIVHQRIAEHKLSWNTRVKIDSKLAKLSTGAELTNVPLVAGNSYTVKELVKAALISSANAAAITLGNAVAGSPEQFNQVMQDTARSMGINDAKFYNAAGLPNKLMGDLELKNVSPNAENMMSAQSVGQIAAKLLKTFPSVTKITSQTSYTFAGAQYEGHNELLGNDKVSPSIKVTGLKTGTSDKAGASFVSSATNRHRRIVTVILHARNTSPTDPARFIQTAKLLREVVANNRPMKLSSKATIANAKTVFVKNAKDQTVKVGTLHSRWIWVPKQSVKVTGKFVKKDKQLSAPITVNSAVAKVNLLINGRKITYLSPKTATIALAPTKKVDKANVFVQMFRAVANLF</sequence>
<evidence type="ECO:0000313" key="1">
    <source>
        <dbReference type="EMBL" id="XFD39516.1"/>
    </source>
</evidence>